<comment type="caution">
    <text evidence="1">The sequence shown here is derived from an EMBL/GenBank/DDBJ whole genome shotgun (WGS) entry which is preliminary data.</text>
</comment>
<name>A0ACC1H8Z2_9FUNG</name>
<gene>
    <name evidence="1" type="ORF">EV182_008651</name>
</gene>
<feature type="non-terminal residue" evidence="1">
    <location>
        <position position="103"/>
    </location>
</feature>
<protein>
    <submittedName>
        <fullName evidence="1">Uncharacterized protein</fullName>
    </submittedName>
</protein>
<proteinExistence type="predicted"/>
<dbReference type="EMBL" id="JAMZIH010009752">
    <property type="protein sequence ID" value="KAJ1669673.1"/>
    <property type="molecule type" value="Genomic_DNA"/>
</dbReference>
<evidence type="ECO:0000313" key="2">
    <source>
        <dbReference type="Proteomes" id="UP001145114"/>
    </source>
</evidence>
<evidence type="ECO:0000313" key="1">
    <source>
        <dbReference type="EMBL" id="KAJ1669673.1"/>
    </source>
</evidence>
<keyword evidence="2" id="KW-1185">Reference proteome</keyword>
<feature type="non-terminal residue" evidence="1">
    <location>
        <position position="1"/>
    </location>
</feature>
<organism evidence="1 2">
    <name type="scientific">Spiromyces aspiralis</name>
    <dbReference type="NCBI Taxonomy" id="68401"/>
    <lineage>
        <taxon>Eukaryota</taxon>
        <taxon>Fungi</taxon>
        <taxon>Fungi incertae sedis</taxon>
        <taxon>Zoopagomycota</taxon>
        <taxon>Kickxellomycotina</taxon>
        <taxon>Kickxellomycetes</taxon>
        <taxon>Kickxellales</taxon>
        <taxon>Kickxellaceae</taxon>
        <taxon>Spiromyces</taxon>
    </lineage>
</organism>
<dbReference type="Proteomes" id="UP001145114">
    <property type="component" value="Unassembled WGS sequence"/>
</dbReference>
<sequence>VRELVHKNRLLTRTRNRSPNYCYDSRIENEAFRCLGAYVGALTGLQLAILLGNQEIALDIIDATFQNDLGLMYGLNNTTLHLAAFLDEVEVVRALIERGIDMG</sequence>
<accession>A0ACC1H8Z2</accession>
<reference evidence="1" key="1">
    <citation type="submission" date="2022-06" db="EMBL/GenBank/DDBJ databases">
        <title>Phylogenomic reconstructions and comparative analyses of Kickxellomycotina fungi.</title>
        <authorList>
            <person name="Reynolds N.K."/>
            <person name="Stajich J.E."/>
            <person name="Barry K."/>
            <person name="Grigoriev I.V."/>
            <person name="Crous P."/>
            <person name="Smith M.E."/>
        </authorList>
    </citation>
    <scope>NUCLEOTIDE SEQUENCE</scope>
    <source>
        <strain evidence="1">RSA 2271</strain>
    </source>
</reference>